<feature type="chain" id="PRO_5042174157" description="Secreted protein" evidence="2">
    <location>
        <begin position="17"/>
        <end position="150"/>
    </location>
</feature>
<feature type="compositionally biased region" description="Polar residues" evidence="1">
    <location>
        <begin position="81"/>
        <end position="91"/>
    </location>
</feature>
<keyword evidence="4" id="KW-1185">Reference proteome</keyword>
<dbReference type="RefSeq" id="XP_060366882.1">
    <property type="nucleotide sequence ID" value="XM_060501853.1"/>
</dbReference>
<sequence length="150" mass="16515">MLLLQAGSLIACVCQLFNIPRGPPSRSRMEITTSPKSPFHSSPELHTNHTLTWRRTPSHRATGQDSIGRTKRTTKPLYAFPSTSPRDTAPTSRLGGPLGRTPDGVLRWNWQICTLASASHHASPGSPTVSLHVKQDFARTACLVVWEIRP</sequence>
<evidence type="ECO:0008006" key="5">
    <source>
        <dbReference type="Google" id="ProtNLM"/>
    </source>
</evidence>
<evidence type="ECO:0000256" key="2">
    <source>
        <dbReference type="SAM" id="SignalP"/>
    </source>
</evidence>
<evidence type="ECO:0000256" key="1">
    <source>
        <dbReference type="SAM" id="MobiDB-lite"/>
    </source>
</evidence>
<dbReference type="Proteomes" id="UP001244207">
    <property type="component" value="Unassembled WGS sequence"/>
</dbReference>
<feature type="region of interest" description="Disordered" evidence="1">
    <location>
        <begin position="23"/>
        <end position="100"/>
    </location>
</feature>
<evidence type="ECO:0000313" key="4">
    <source>
        <dbReference type="Proteomes" id="UP001244207"/>
    </source>
</evidence>
<protein>
    <recommendedName>
        <fullName evidence="5">Secreted protein</fullName>
    </recommendedName>
</protein>
<organism evidence="3 4">
    <name type="scientific">Glomerella acutata</name>
    <name type="common">Colletotrichum acutatum</name>
    <dbReference type="NCBI Taxonomy" id="27357"/>
    <lineage>
        <taxon>Eukaryota</taxon>
        <taxon>Fungi</taxon>
        <taxon>Dikarya</taxon>
        <taxon>Ascomycota</taxon>
        <taxon>Pezizomycotina</taxon>
        <taxon>Sordariomycetes</taxon>
        <taxon>Hypocreomycetidae</taxon>
        <taxon>Glomerellales</taxon>
        <taxon>Glomerellaceae</taxon>
        <taxon>Colletotrichum</taxon>
        <taxon>Colletotrichum acutatum species complex</taxon>
    </lineage>
</organism>
<evidence type="ECO:0000313" key="3">
    <source>
        <dbReference type="EMBL" id="KAK1726827.1"/>
    </source>
</evidence>
<accession>A0AAD8UM42</accession>
<reference evidence="3" key="1">
    <citation type="submission" date="2021-12" db="EMBL/GenBank/DDBJ databases">
        <title>Comparative genomics, transcriptomics and evolutionary studies reveal genomic signatures of adaptation to plant cell wall in hemibiotrophic fungi.</title>
        <authorList>
            <consortium name="DOE Joint Genome Institute"/>
            <person name="Baroncelli R."/>
            <person name="Diaz J.F."/>
            <person name="Benocci T."/>
            <person name="Peng M."/>
            <person name="Battaglia E."/>
            <person name="Haridas S."/>
            <person name="Andreopoulos W."/>
            <person name="Labutti K."/>
            <person name="Pangilinan J."/>
            <person name="Floch G.L."/>
            <person name="Makela M.R."/>
            <person name="Henrissat B."/>
            <person name="Grigoriev I.V."/>
            <person name="Crouch J.A."/>
            <person name="De Vries R.P."/>
            <person name="Sukno S.A."/>
            <person name="Thon M.R."/>
        </authorList>
    </citation>
    <scope>NUCLEOTIDE SEQUENCE</scope>
    <source>
        <strain evidence="3">CBS 112980</strain>
    </source>
</reference>
<dbReference type="GeneID" id="85385752"/>
<proteinExistence type="predicted"/>
<dbReference type="AlphaFoldDB" id="A0AAD8UM42"/>
<comment type="caution">
    <text evidence="3">The sequence shown here is derived from an EMBL/GenBank/DDBJ whole genome shotgun (WGS) entry which is preliminary data.</text>
</comment>
<keyword evidence="2" id="KW-0732">Signal</keyword>
<feature type="signal peptide" evidence="2">
    <location>
        <begin position="1"/>
        <end position="16"/>
    </location>
</feature>
<name>A0AAD8UM42_GLOAC</name>
<gene>
    <name evidence="3" type="ORF">BDZ83DRAFT_237562</name>
</gene>
<feature type="compositionally biased region" description="Polar residues" evidence="1">
    <location>
        <begin position="30"/>
        <end position="67"/>
    </location>
</feature>
<dbReference type="EMBL" id="JAHMHS010000029">
    <property type="protein sequence ID" value="KAK1726827.1"/>
    <property type="molecule type" value="Genomic_DNA"/>
</dbReference>